<name>A0A7C5QET1_AQUAO</name>
<dbReference type="Pfam" id="PF00528">
    <property type="entry name" value="BPD_transp_1"/>
    <property type="match status" value="1"/>
</dbReference>
<feature type="transmembrane region" description="Helical" evidence="7">
    <location>
        <begin position="100"/>
        <end position="123"/>
    </location>
</feature>
<evidence type="ECO:0000256" key="1">
    <source>
        <dbReference type="ARBA" id="ARBA00004651"/>
    </source>
</evidence>
<evidence type="ECO:0000256" key="2">
    <source>
        <dbReference type="ARBA" id="ARBA00022448"/>
    </source>
</evidence>
<evidence type="ECO:0000256" key="3">
    <source>
        <dbReference type="ARBA" id="ARBA00022475"/>
    </source>
</evidence>
<evidence type="ECO:0000256" key="4">
    <source>
        <dbReference type="ARBA" id="ARBA00022692"/>
    </source>
</evidence>
<feature type="transmembrane region" description="Helical" evidence="7">
    <location>
        <begin position="248"/>
        <end position="272"/>
    </location>
</feature>
<dbReference type="AlphaFoldDB" id="A0A7C5QET1"/>
<keyword evidence="4 7" id="KW-0812">Transmembrane</keyword>
<protein>
    <submittedName>
        <fullName evidence="9">ABC transporter permease</fullName>
    </submittedName>
</protein>
<evidence type="ECO:0000256" key="5">
    <source>
        <dbReference type="ARBA" id="ARBA00022989"/>
    </source>
</evidence>
<keyword evidence="2 7" id="KW-0813">Transport</keyword>
<dbReference type="InterPro" id="IPR035906">
    <property type="entry name" value="MetI-like_sf"/>
</dbReference>
<dbReference type="PANTHER" id="PTHR30465:SF0">
    <property type="entry name" value="OLIGOPEPTIDE TRANSPORT SYSTEM PERMEASE PROTEIN APPB"/>
    <property type="match status" value="1"/>
</dbReference>
<dbReference type="GO" id="GO:0055085">
    <property type="term" value="P:transmembrane transport"/>
    <property type="evidence" value="ECO:0007669"/>
    <property type="project" value="InterPro"/>
</dbReference>
<evidence type="ECO:0000313" key="9">
    <source>
        <dbReference type="EMBL" id="HHJ64321.1"/>
    </source>
</evidence>
<feature type="transmembrane region" description="Helical" evidence="7">
    <location>
        <begin position="292"/>
        <end position="313"/>
    </location>
</feature>
<feature type="domain" description="ABC transmembrane type-1" evidence="8">
    <location>
        <begin position="96"/>
        <end position="310"/>
    </location>
</feature>
<feature type="transmembrane region" description="Helical" evidence="7">
    <location>
        <begin position="12"/>
        <end position="30"/>
    </location>
</feature>
<dbReference type="InterPro" id="IPR045621">
    <property type="entry name" value="BPD_transp_1_N"/>
</dbReference>
<keyword evidence="5 7" id="KW-1133">Transmembrane helix</keyword>
<keyword evidence="3" id="KW-1003">Cell membrane</keyword>
<reference evidence="9" key="1">
    <citation type="journal article" date="2020" name="mSystems">
        <title>Genome- and Community-Level Interaction Insights into Carbon Utilization and Element Cycling Functions of Hydrothermarchaeota in Hydrothermal Sediment.</title>
        <authorList>
            <person name="Zhou Z."/>
            <person name="Liu Y."/>
            <person name="Xu W."/>
            <person name="Pan J."/>
            <person name="Luo Z.H."/>
            <person name="Li M."/>
        </authorList>
    </citation>
    <scope>NUCLEOTIDE SEQUENCE [LARGE SCALE GENOMIC DNA]</scope>
    <source>
        <strain evidence="9">HyVt-501</strain>
    </source>
</reference>
<dbReference type="EMBL" id="DRNB01000193">
    <property type="protein sequence ID" value="HHJ64321.1"/>
    <property type="molecule type" value="Genomic_DNA"/>
</dbReference>
<sequence length="323" mass="35728">MLRFILLRLLQAIPTVIGVTLISFFIIKLAPGDFLDQLKLNPQISPETIERLRKIYGLDQPVLIQYLKWLKSALFFDLGYSFQYHAPVLELIAERVPNTLLLSVSSALIAWTLAIPLGMIAAFNEGGKIDRLIQAYAYSFMSVPSFFLAFLFLFLASKTGWFPIGGIQSPDHEQLSALGKVLDVLHHLFIPAMTLALVSLAGLTRLVRSAVLEVLKSPMITMLKAKGVPERVVVKHVFKNAMNPFTTLLGYEVASLISGAALVEIITGWPGMGMLMLDAVLSKDLFLVMGGLYIGTIMLIIGNLIADLLLAWVDPRVREKEFA</sequence>
<dbReference type="CDD" id="cd06261">
    <property type="entry name" value="TM_PBP2"/>
    <property type="match status" value="1"/>
</dbReference>
<dbReference type="GO" id="GO:0005886">
    <property type="term" value="C:plasma membrane"/>
    <property type="evidence" value="ECO:0007669"/>
    <property type="project" value="UniProtKB-SubCell"/>
</dbReference>
<feature type="non-terminal residue" evidence="9">
    <location>
        <position position="323"/>
    </location>
</feature>
<evidence type="ECO:0000256" key="7">
    <source>
        <dbReference type="RuleBase" id="RU363032"/>
    </source>
</evidence>
<evidence type="ECO:0000256" key="6">
    <source>
        <dbReference type="ARBA" id="ARBA00023136"/>
    </source>
</evidence>
<comment type="subcellular location">
    <subcellularLocation>
        <location evidence="1 7">Cell membrane</location>
        <topology evidence="1 7">Multi-pass membrane protein</topology>
    </subcellularLocation>
</comment>
<dbReference type="SUPFAM" id="SSF161098">
    <property type="entry name" value="MetI-like"/>
    <property type="match status" value="1"/>
</dbReference>
<feature type="transmembrane region" description="Helical" evidence="7">
    <location>
        <begin position="188"/>
        <end position="207"/>
    </location>
</feature>
<organism evidence="9">
    <name type="scientific">Aquifex aeolicus</name>
    <dbReference type="NCBI Taxonomy" id="63363"/>
    <lineage>
        <taxon>Bacteria</taxon>
        <taxon>Pseudomonadati</taxon>
        <taxon>Aquificota</taxon>
        <taxon>Aquificia</taxon>
        <taxon>Aquificales</taxon>
        <taxon>Aquificaceae</taxon>
        <taxon>Aquifex</taxon>
    </lineage>
</organism>
<comment type="similarity">
    <text evidence="7">Belongs to the binding-protein-dependent transport system permease family.</text>
</comment>
<keyword evidence="6 7" id="KW-0472">Membrane</keyword>
<dbReference type="Gene3D" id="1.10.3720.10">
    <property type="entry name" value="MetI-like"/>
    <property type="match status" value="1"/>
</dbReference>
<evidence type="ECO:0000259" key="8">
    <source>
        <dbReference type="PROSITE" id="PS50928"/>
    </source>
</evidence>
<dbReference type="Proteomes" id="UP000885792">
    <property type="component" value="Unassembled WGS sequence"/>
</dbReference>
<gene>
    <name evidence="9" type="ORF">ENJ61_05365</name>
</gene>
<accession>A0A7C5QET1</accession>
<dbReference type="PROSITE" id="PS50928">
    <property type="entry name" value="ABC_TM1"/>
    <property type="match status" value="1"/>
</dbReference>
<dbReference type="PANTHER" id="PTHR30465">
    <property type="entry name" value="INNER MEMBRANE ABC TRANSPORTER"/>
    <property type="match status" value="1"/>
</dbReference>
<dbReference type="Pfam" id="PF19300">
    <property type="entry name" value="BPD_transp_1_N"/>
    <property type="match status" value="1"/>
</dbReference>
<dbReference type="InterPro" id="IPR000515">
    <property type="entry name" value="MetI-like"/>
</dbReference>
<feature type="transmembrane region" description="Helical" evidence="7">
    <location>
        <begin position="135"/>
        <end position="156"/>
    </location>
</feature>
<proteinExistence type="inferred from homology"/>
<comment type="caution">
    <text evidence="9">The sequence shown here is derived from an EMBL/GenBank/DDBJ whole genome shotgun (WGS) entry which is preliminary data.</text>
</comment>